<dbReference type="AlphaFoldDB" id="A0A8C4NEB4"/>
<dbReference type="Proteomes" id="UP000694388">
    <property type="component" value="Unplaced"/>
</dbReference>
<evidence type="ECO:0000313" key="9">
    <source>
        <dbReference type="Ensembl" id="ENSEBUP00000001241.1"/>
    </source>
</evidence>
<evidence type="ECO:0000256" key="6">
    <source>
        <dbReference type="SAM" id="Coils"/>
    </source>
</evidence>
<dbReference type="Gene3D" id="1.25.40.20">
    <property type="entry name" value="Ankyrin repeat-containing domain"/>
    <property type="match status" value="1"/>
</dbReference>
<feature type="compositionally biased region" description="Polar residues" evidence="7">
    <location>
        <begin position="222"/>
        <end position="236"/>
    </location>
</feature>
<comment type="subcellular location">
    <subcellularLocation>
        <location evidence="1">Cell projection</location>
        <location evidence="1">Stereocilium</location>
    </subcellularLocation>
</comment>
<feature type="repeat" description="ANK" evidence="5">
    <location>
        <begin position="78"/>
        <end position="110"/>
    </location>
</feature>
<protein>
    <submittedName>
        <fullName evidence="9">Espin like</fullName>
    </submittedName>
</protein>
<evidence type="ECO:0000256" key="1">
    <source>
        <dbReference type="ARBA" id="ARBA00004645"/>
    </source>
</evidence>
<feature type="compositionally biased region" description="Polar residues" evidence="7">
    <location>
        <begin position="371"/>
        <end position="385"/>
    </location>
</feature>
<dbReference type="Ensembl" id="ENSEBUT00000001563.1">
    <property type="protein sequence ID" value="ENSEBUP00000001241.1"/>
    <property type="gene ID" value="ENSEBUG00000001134.1"/>
</dbReference>
<organism evidence="9 10">
    <name type="scientific">Eptatretus burgeri</name>
    <name type="common">Inshore hagfish</name>
    <dbReference type="NCBI Taxonomy" id="7764"/>
    <lineage>
        <taxon>Eukaryota</taxon>
        <taxon>Metazoa</taxon>
        <taxon>Chordata</taxon>
        <taxon>Craniata</taxon>
        <taxon>Vertebrata</taxon>
        <taxon>Cyclostomata</taxon>
        <taxon>Myxini</taxon>
        <taxon>Myxiniformes</taxon>
        <taxon>Myxinidae</taxon>
        <taxon>Eptatretinae</taxon>
        <taxon>Eptatretus</taxon>
    </lineage>
</organism>
<dbReference type="PANTHER" id="PTHR24153">
    <property type="entry name" value="ESPIN"/>
    <property type="match status" value="1"/>
</dbReference>
<dbReference type="OMA" id="AGSCCYP"/>
<dbReference type="GO" id="GO:0032420">
    <property type="term" value="C:stereocilium"/>
    <property type="evidence" value="ECO:0007669"/>
    <property type="project" value="UniProtKB-SubCell"/>
</dbReference>
<reference evidence="9" key="2">
    <citation type="submission" date="2025-09" db="UniProtKB">
        <authorList>
            <consortium name="Ensembl"/>
        </authorList>
    </citation>
    <scope>IDENTIFICATION</scope>
</reference>
<dbReference type="PROSITE" id="PS50297">
    <property type="entry name" value="ANK_REP_REGION"/>
    <property type="match status" value="2"/>
</dbReference>
<dbReference type="SMART" id="SM00248">
    <property type="entry name" value="ANK"/>
    <property type="match status" value="2"/>
</dbReference>
<feature type="repeat" description="ANK" evidence="5">
    <location>
        <begin position="110"/>
        <end position="142"/>
    </location>
</feature>
<evidence type="ECO:0000256" key="5">
    <source>
        <dbReference type="PROSITE-ProRule" id="PRU00023"/>
    </source>
</evidence>
<evidence type="ECO:0000259" key="8">
    <source>
        <dbReference type="PROSITE" id="PS51082"/>
    </source>
</evidence>
<keyword evidence="6" id="KW-0175">Coiled coil</keyword>
<dbReference type="GO" id="GO:0051017">
    <property type="term" value="P:actin filament bundle assembly"/>
    <property type="evidence" value="ECO:0007669"/>
    <property type="project" value="TreeGrafter"/>
</dbReference>
<dbReference type="PROSITE" id="PS50088">
    <property type="entry name" value="ANK_REPEAT"/>
    <property type="match status" value="2"/>
</dbReference>
<evidence type="ECO:0000313" key="10">
    <source>
        <dbReference type="Proteomes" id="UP000694388"/>
    </source>
</evidence>
<dbReference type="GO" id="GO:0007605">
    <property type="term" value="P:sensory perception of sound"/>
    <property type="evidence" value="ECO:0007669"/>
    <property type="project" value="UniProtKB-KW"/>
</dbReference>
<name>A0A8C4NEB4_EPTBU</name>
<feature type="compositionally biased region" description="Polar residues" evidence="7">
    <location>
        <begin position="991"/>
        <end position="1003"/>
    </location>
</feature>
<proteinExistence type="predicted"/>
<dbReference type="PRINTS" id="PR01415">
    <property type="entry name" value="ANKYRIN"/>
</dbReference>
<feature type="domain" description="WH2" evidence="8">
    <location>
        <begin position="386"/>
        <end position="403"/>
    </location>
</feature>
<dbReference type="GO" id="GO:0005737">
    <property type="term" value="C:cytoplasm"/>
    <property type="evidence" value="ECO:0007669"/>
    <property type="project" value="TreeGrafter"/>
</dbReference>
<reference evidence="9" key="1">
    <citation type="submission" date="2025-08" db="UniProtKB">
        <authorList>
            <consortium name="Ensembl"/>
        </authorList>
    </citation>
    <scope>IDENTIFICATION</scope>
</reference>
<feature type="region of interest" description="Disordered" evidence="7">
    <location>
        <begin position="328"/>
        <end position="389"/>
    </location>
</feature>
<dbReference type="PANTHER" id="PTHR24153:SF8">
    <property type="entry name" value="FORKED, ISOFORM F"/>
    <property type="match status" value="1"/>
</dbReference>
<evidence type="ECO:0000256" key="4">
    <source>
        <dbReference type="ARBA" id="ARBA00023043"/>
    </source>
</evidence>
<dbReference type="InterPro" id="IPR003124">
    <property type="entry name" value="WH2_dom"/>
</dbReference>
<feature type="coiled-coil region" evidence="6">
    <location>
        <begin position="546"/>
        <end position="582"/>
    </location>
</feature>
<feature type="compositionally biased region" description="Polar residues" evidence="7">
    <location>
        <begin position="180"/>
        <end position="199"/>
    </location>
</feature>
<keyword evidence="10" id="KW-1185">Reference proteome</keyword>
<dbReference type="Pfam" id="PF12796">
    <property type="entry name" value="Ank_2"/>
    <property type="match status" value="1"/>
</dbReference>
<evidence type="ECO:0000256" key="2">
    <source>
        <dbReference type="ARBA" id="ARBA00022737"/>
    </source>
</evidence>
<keyword evidence="2" id="KW-0677">Repeat</keyword>
<dbReference type="InterPro" id="IPR002110">
    <property type="entry name" value="Ankyrin_rpt"/>
</dbReference>
<evidence type="ECO:0000256" key="7">
    <source>
        <dbReference type="SAM" id="MobiDB-lite"/>
    </source>
</evidence>
<feature type="region of interest" description="Disordered" evidence="7">
    <location>
        <begin position="403"/>
        <end position="432"/>
    </location>
</feature>
<dbReference type="GeneTree" id="ENSGT00940000156970"/>
<keyword evidence="4 5" id="KW-0040">ANK repeat</keyword>
<accession>A0A8C4NEB4</accession>
<dbReference type="PROSITE" id="PS51082">
    <property type="entry name" value="WH2"/>
    <property type="match status" value="1"/>
</dbReference>
<dbReference type="InterPro" id="IPR052420">
    <property type="entry name" value="Espin/Espin-like"/>
</dbReference>
<feature type="region of interest" description="Disordered" evidence="7">
    <location>
        <begin position="180"/>
        <end position="240"/>
    </location>
</feature>
<dbReference type="GO" id="GO:0051015">
    <property type="term" value="F:actin filament binding"/>
    <property type="evidence" value="ECO:0007669"/>
    <property type="project" value="TreeGrafter"/>
</dbReference>
<dbReference type="SUPFAM" id="SSF48403">
    <property type="entry name" value="Ankyrin repeat"/>
    <property type="match status" value="1"/>
</dbReference>
<keyword evidence="3" id="KW-1009">Hearing</keyword>
<sequence>MNVEHAGSHVGACAGHHVLQAACSVRGTCGAGCTGLYARAGLHGNPRRFSVRVTSPGISQHERQESSTSLNLQEADAEGATALHFAASGGHSQALAWLLLHGAELSVDNGRSTPLHDAAENGHLECCQILLVHGANVSARDSTELTPADLAGFSGFMKCAKYLHSVELMSLEGGNGTCDSSFDPTADSGLSSPITTFPSDPTLPPHHQRVTPDDLSKKRLKSVNSNSRYNSKQPNTGDYYKTLDSEAEVGAVASTSFTGAKAVAKESKHPREASSLVTRSLPIQGTQNNPFSGIFQELSQRESMKRQASAEQPLEIEELINVGQLEPLPNVSRLPNEPTRSMISPPPPPHLPTFSSSPQPSECGGSRPPSAASSVKSFNMMSPNGDNGDLLAEIKAFKSLRPTHPTKESAPVSPPPEPSLQENQESLRSNRVPREINGRQEVITIGKASTPSTPATRCGSQADGPSRMQSLVRMDSVDVDSLIPNIDEQGRYIPEWRRQMMVRKLQAKMQEEEKERNKFSTFGFGFSSQSWHYCDSCDVVLGPFGELLTEKDIQELEQQVERLQLLRDAHDVESKLDVLEREILHLLPAPPPLLSPPAIQLDRRFLSKDGGLDSAHLPIWCSRISGLLRSMAFLVTGLITNGTSQPSKSKTQPAQRGDNLTTIDSTYILQNVDEQENPTTTVADEMVSKDNTTENSCITHGSQSRSFSKDLMQEMHHYGVSVRSLKASFEPQVILQTKTIPKSQTCAASDRRDDTNIAEIAVFRQPPAATIRAALETRKVRTVLLFLGHWKKALYSGIFAAEQENSEDVPASAETSDDERLFFLLRQRQAVSRLIGHWRRIIFHVPKVPLQNVDSAVPSFYSPEQFLPPASNGSPVSYDSLSLDLFLLGYFRLLEMEMPPSERKARHLLCFEMFDQLASHGWETVREFHKAVSVRIATGQRTWDQCFDDLRQEFFGEAHGTASFPALDSRRTSEVSLPSYCRDEASEENCSETPLPTASTTVKSPRHSDSPQVISELGEFSSEEICRYIDRSFSFWKEKEAELFEL</sequence>
<feature type="region of interest" description="Disordered" evidence="7">
    <location>
        <begin position="988"/>
        <end position="1012"/>
    </location>
</feature>
<evidence type="ECO:0000256" key="3">
    <source>
        <dbReference type="ARBA" id="ARBA00022740"/>
    </source>
</evidence>
<dbReference type="InterPro" id="IPR036770">
    <property type="entry name" value="Ankyrin_rpt-contain_sf"/>
</dbReference>